<evidence type="ECO:0000256" key="1">
    <source>
        <dbReference type="SAM" id="SignalP"/>
    </source>
</evidence>
<evidence type="ECO:0000313" key="3">
    <source>
        <dbReference type="Proteomes" id="UP000326939"/>
    </source>
</evidence>
<accession>A0A5N5JBK8</accession>
<dbReference type="AlphaFoldDB" id="A0A5N5JBK8"/>
<protein>
    <recommendedName>
        <fullName evidence="4">Wall-associated receptor kinase galacturonan-binding domain-containing protein</fullName>
    </recommendedName>
</protein>
<feature type="signal peptide" evidence="1">
    <location>
        <begin position="1"/>
        <end position="21"/>
    </location>
</feature>
<name>A0A5N5JBK8_9ROSI</name>
<sequence>MSWFILLPIIALVCGSAPVFADDDERYLNCMNSFDCGNITGAGYPFSGSDRPGYCGYPGLISYLATCNNSVIVPARQSALVSILENPNAT</sequence>
<gene>
    <name evidence="2" type="ORF">DKX38_027267</name>
</gene>
<evidence type="ECO:0008006" key="4">
    <source>
        <dbReference type="Google" id="ProtNLM"/>
    </source>
</evidence>
<dbReference type="Proteomes" id="UP000326939">
    <property type="component" value="Chromosome 17"/>
</dbReference>
<reference evidence="3" key="1">
    <citation type="journal article" date="2019" name="Gigascience">
        <title>De novo genome assembly of the endangered Acer yangbiense, a plant species with extremely small populations endemic to Yunnan Province, China.</title>
        <authorList>
            <person name="Yang J."/>
            <person name="Wariss H.M."/>
            <person name="Tao L."/>
            <person name="Zhang R."/>
            <person name="Yun Q."/>
            <person name="Hollingsworth P."/>
            <person name="Dao Z."/>
            <person name="Luo G."/>
            <person name="Guo H."/>
            <person name="Ma Y."/>
            <person name="Sun W."/>
        </authorList>
    </citation>
    <scope>NUCLEOTIDE SEQUENCE [LARGE SCALE GENOMIC DNA]</scope>
    <source>
        <strain evidence="3">cv. br00</strain>
    </source>
</reference>
<keyword evidence="3" id="KW-1185">Reference proteome</keyword>
<organism evidence="2 3">
    <name type="scientific">Salix brachista</name>
    <dbReference type="NCBI Taxonomy" id="2182728"/>
    <lineage>
        <taxon>Eukaryota</taxon>
        <taxon>Viridiplantae</taxon>
        <taxon>Streptophyta</taxon>
        <taxon>Embryophyta</taxon>
        <taxon>Tracheophyta</taxon>
        <taxon>Spermatophyta</taxon>
        <taxon>Magnoliopsida</taxon>
        <taxon>eudicotyledons</taxon>
        <taxon>Gunneridae</taxon>
        <taxon>Pentapetalae</taxon>
        <taxon>rosids</taxon>
        <taxon>fabids</taxon>
        <taxon>Malpighiales</taxon>
        <taxon>Salicaceae</taxon>
        <taxon>Saliceae</taxon>
        <taxon>Salix</taxon>
    </lineage>
</organism>
<comment type="caution">
    <text evidence="2">The sequence shown here is derived from an EMBL/GenBank/DDBJ whole genome shotgun (WGS) entry which is preliminary data.</text>
</comment>
<feature type="chain" id="PRO_5024273017" description="Wall-associated receptor kinase galacturonan-binding domain-containing protein" evidence="1">
    <location>
        <begin position="22"/>
        <end position="90"/>
    </location>
</feature>
<dbReference type="EMBL" id="VDCV01000017">
    <property type="protein sequence ID" value="KAB5516619.1"/>
    <property type="molecule type" value="Genomic_DNA"/>
</dbReference>
<keyword evidence="1" id="KW-0732">Signal</keyword>
<proteinExistence type="predicted"/>
<evidence type="ECO:0000313" key="2">
    <source>
        <dbReference type="EMBL" id="KAB5516619.1"/>
    </source>
</evidence>